<evidence type="ECO:0000313" key="3">
    <source>
        <dbReference type="EMBL" id="GAH18131.1"/>
    </source>
</evidence>
<reference evidence="3" key="1">
    <citation type="journal article" date="2014" name="Front. Microbiol.">
        <title>High frequency of phylogenetically diverse reductive dehalogenase-homologous genes in deep subseafloor sedimentary metagenomes.</title>
        <authorList>
            <person name="Kawai M."/>
            <person name="Futagami T."/>
            <person name="Toyoda A."/>
            <person name="Takaki Y."/>
            <person name="Nishi S."/>
            <person name="Hori S."/>
            <person name="Arai W."/>
            <person name="Tsubouchi T."/>
            <person name="Morono Y."/>
            <person name="Uchiyama I."/>
            <person name="Ito T."/>
            <person name="Fujiyama A."/>
            <person name="Inagaki F."/>
            <person name="Takami H."/>
        </authorList>
    </citation>
    <scope>NUCLEOTIDE SEQUENCE</scope>
    <source>
        <strain evidence="3">Expedition CK06-06</strain>
    </source>
</reference>
<feature type="domain" description="NAD-dependent epimerase/dehydratase" evidence="2">
    <location>
        <begin position="5"/>
        <end position="106"/>
    </location>
</feature>
<accession>X1DBI5</accession>
<dbReference type="PANTHER" id="PTHR43000">
    <property type="entry name" value="DTDP-D-GLUCOSE 4,6-DEHYDRATASE-RELATED"/>
    <property type="match status" value="1"/>
</dbReference>
<dbReference type="AlphaFoldDB" id="X1DBI5"/>
<proteinExistence type="inferred from homology"/>
<dbReference type="Gene3D" id="3.40.50.720">
    <property type="entry name" value="NAD(P)-binding Rossmann-like Domain"/>
    <property type="match status" value="1"/>
</dbReference>
<dbReference type="SUPFAM" id="SSF51735">
    <property type="entry name" value="NAD(P)-binding Rossmann-fold domains"/>
    <property type="match status" value="1"/>
</dbReference>
<sequence>MGPLHEKSRTHPHTLYGASKLALRYMGENLAEQYGIQFAWGRVFYVYGPHENRKRVVPAVINTLLDGEVFQASSGEQIRDYMHVQDVASAFVKICMSQEEGVFNVCSAELSTLRQLLVTIGDLLQGSDSIRFGANKKSAFDPPYILGENTRLRSLGWEQQLSLEEGLDQTIQWWR</sequence>
<dbReference type="InterPro" id="IPR036291">
    <property type="entry name" value="NAD(P)-bd_dom_sf"/>
</dbReference>
<dbReference type="InterPro" id="IPR001509">
    <property type="entry name" value="Epimerase_deHydtase"/>
</dbReference>
<organism evidence="3">
    <name type="scientific">marine sediment metagenome</name>
    <dbReference type="NCBI Taxonomy" id="412755"/>
    <lineage>
        <taxon>unclassified sequences</taxon>
        <taxon>metagenomes</taxon>
        <taxon>ecological metagenomes</taxon>
    </lineage>
</organism>
<evidence type="ECO:0000256" key="1">
    <source>
        <dbReference type="ARBA" id="ARBA00007637"/>
    </source>
</evidence>
<evidence type="ECO:0000259" key="2">
    <source>
        <dbReference type="Pfam" id="PF01370"/>
    </source>
</evidence>
<comment type="similarity">
    <text evidence="1">Belongs to the NAD(P)-dependent epimerase/dehydratase family.</text>
</comment>
<dbReference type="EMBL" id="BART01033268">
    <property type="protein sequence ID" value="GAH18131.1"/>
    <property type="molecule type" value="Genomic_DNA"/>
</dbReference>
<dbReference type="Pfam" id="PF01370">
    <property type="entry name" value="Epimerase"/>
    <property type="match status" value="1"/>
</dbReference>
<protein>
    <recommendedName>
        <fullName evidence="2">NAD-dependent epimerase/dehydratase domain-containing protein</fullName>
    </recommendedName>
</protein>
<dbReference type="Gene3D" id="3.90.25.10">
    <property type="entry name" value="UDP-galactose 4-epimerase, domain 1"/>
    <property type="match status" value="1"/>
</dbReference>
<gene>
    <name evidence="3" type="ORF">S01H4_57237</name>
</gene>
<name>X1DBI5_9ZZZZ</name>
<comment type="caution">
    <text evidence="3">The sequence shown here is derived from an EMBL/GenBank/DDBJ whole genome shotgun (WGS) entry which is preliminary data.</text>
</comment>
<feature type="non-terminal residue" evidence="3">
    <location>
        <position position="175"/>
    </location>
</feature>